<dbReference type="SUPFAM" id="SSF46689">
    <property type="entry name" value="Homeodomain-like"/>
    <property type="match status" value="1"/>
</dbReference>
<evidence type="ECO:0000256" key="2">
    <source>
        <dbReference type="PROSITE-ProRule" id="PRU00335"/>
    </source>
</evidence>
<evidence type="ECO:0000313" key="5">
    <source>
        <dbReference type="Proteomes" id="UP000603474"/>
    </source>
</evidence>
<dbReference type="Pfam" id="PF14278">
    <property type="entry name" value="TetR_C_8"/>
    <property type="match status" value="1"/>
</dbReference>
<name>A0ABR7K9J6_9FIRM</name>
<evidence type="ECO:0000313" key="4">
    <source>
        <dbReference type="EMBL" id="MBC6009279.1"/>
    </source>
</evidence>
<dbReference type="RefSeq" id="WP_187011825.1">
    <property type="nucleotide sequence ID" value="NZ_JACRWG010000007.1"/>
</dbReference>
<sequence length="192" mass="22491">MEKKTDKRVIKTKHAIFKAFVELLNEKDINQITITDIAKRANINRKTFYNYYSDVNGVMEEIQNLVVAAFIKNIGTIEFTNMADFLTEIFIKFTETVNHDLEFYGLLFKTNNRSFLIVKIVDILKKYVQQRIEETETLDQKRFKVAVDLCVPGIISVYMNWFTNSYDYSIEELSSLLTDFILNGIQKNWPGN</sequence>
<keyword evidence="5" id="KW-1185">Reference proteome</keyword>
<dbReference type="InterPro" id="IPR050624">
    <property type="entry name" value="HTH-type_Tx_Regulator"/>
</dbReference>
<feature type="domain" description="HTH tetR-type" evidence="3">
    <location>
        <begin position="10"/>
        <end position="70"/>
    </location>
</feature>
<dbReference type="Proteomes" id="UP000603474">
    <property type="component" value="Unassembled WGS sequence"/>
</dbReference>
<protein>
    <submittedName>
        <fullName evidence="4">TetR/AcrR family transcriptional regulator</fullName>
    </submittedName>
</protein>
<feature type="DNA-binding region" description="H-T-H motif" evidence="2">
    <location>
        <begin position="33"/>
        <end position="52"/>
    </location>
</feature>
<dbReference type="PANTHER" id="PTHR43479:SF7">
    <property type="entry name" value="TETR-FAMILY TRANSCRIPTIONAL REGULATOR"/>
    <property type="match status" value="1"/>
</dbReference>
<gene>
    <name evidence="4" type="ORF">H8909_03305</name>
</gene>
<organism evidence="4 5">
    <name type="scientific">Catenibacterium faecis</name>
    <dbReference type="NCBI Taxonomy" id="2764323"/>
    <lineage>
        <taxon>Bacteria</taxon>
        <taxon>Bacillati</taxon>
        <taxon>Bacillota</taxon>
        <taxon>Erysipelotrichia</taxon>
        <taxon>Erysipelotrichales</taxon>
        <taxon>Coprobacillaceae</taxon>
        <taxon>Catenibacterium</taxon>
    </lineage>
</organism>
<dbReference type="InterPro" id="IPR001647">
    <property type="entry name" value="HTH_TetR"/>
</dbReference>
<accession>A0ABR7K9J6</accession>
<comment type="caution">
    <text evidence="4">The sequence shown here is derived from an EMBL/GenBank/DDBJ whole genome shotgun (WGS) entry which is preliminary data.</text>
</comment>
<dbReference type="InterPro" id="IPR009057">
    <property type="entry name" value="Homeodomain-like_sf"/>
</dbReference>
<dbReference type="PANTHER" id="PTHR43479">
    <property type="entry name" value="ACREF/ENVCD OPERON REPRESSOR-RELATED"/>
    <property type="match status" value="1"/>
</dbReference>
<dbReference type="Gene3D" id="1.10.357.10">
    <property type="entry name" value="Tetracycline Repressor, domain 2"/>
    <property type="match status" value="1"/>
</dbReference>
<reference evidence="4 5" key="1">
    <citation type="submission" date="2020-08" db="EMBL/GenBank/DDBJ databases">
        <authorList>
            <person name="Liu C."/>
            <person name="Sun Q."/>
        </authorList>
    </citation>
    <scope>NUCLEOTIDE SEQUENCE [LARGE SCALE GENOMIC DNA]</scope>
    <source>
        <strain evidence="4 5">NSJ-22</strain>
    </source>
</reference>
<dbReference type="InterPro" id="IPR039532">
    <property type="entry name" value="TetR_C_Firmicutes"/>
</dbReference>
<keyword evidence="1 2" id="KW-0238">DNA-binding</keyword>
<dbReference type="PROSITE" id="PS50977">
    <property type="entry name" value="HTH_TETR_2"/>
    <property type="match status" value="1"/>
</dbReference>
<evidence type="ECO:0000256" key="1">
    <source>
        <dbReference type="ARBA" id="ARBA00023125"/>
    </source>
</evidence>
<dbReference type="EMBL" id="JACRWG010000007">
    <property type="protein sequence ID" value="MBC6009279.1"/>
    <property type="molecule type" value="Genomic_DNA"/>
</dbReference>
<evidence type="ECO:0000259" key="3">
    <source>
        <dbReference type="PROSITE" id="PS50977"/>
    </source>
</evidence>
<dbReference type="Pfam" id="PF00440">
    <property type="entry name" value="TetR_N"/>
    <property type="match status" value="1"/>
</dbReference>
<proteinExistence type="predicted"/>